<comment type="caution">
    <text evidence="2">The sequence shown here is derived from an EMBL/GenBank/DDBJ whole genome shotgun (WGS) entry which is preliminary data.</text>
</comment>
<evidence type="ECO:0000313" key="3">
    <source>
        <dbReference type="Proteomes" id="UP001215598"/>
    </source>
</evidence>
<keyword evidence="3" id="KW-1185">Reference proteome</keyword>
<feature type="region of interest" description="Disordered" evidence="1">
    <location>
        <begin position="1"/>
        <end position="47"/>
    </location>
</feature>
<dbReference type="Proteomes" id="UP001215598">
    <property type="component" value="Unassembled WGS sequence"/>
</dbReference>
<evidence type="ECO:0000313" key="2">
    <source>
        <dbReference type="EMBL" id="KAJ7734629.1"/>
    </source>
</evidence>
<feature type="compositionally biased region" description="Basic and acidic residues" evidence="1">
    <location>
        <begin position="1"/>
        <end position="12"/>
    </location>
</feature>
<evidence type="ECO:0000256" key="1">
    <source>
        <dbReference type="SAM" id="MobiDB-lite"/>
    </source>
</evidence>
<sequence>MADGWRRHDEHMSPATGHQLRSDWRPVSVSYGSSMGPGPAGDHLGGAELELNDSTVLAGLAYNDAKFPRRVPRWGAAGCRLRRVPDMVLPDAEFSFVCRGETKAVAAGD</sequence>
<accession>A0AAD7I473</accession>
<organism evidence="2 3">
    <name type="scientific">Mycena metata</name>
    <dbReference type="NCBI Taxonomy" id="1033252"/>
    <lineage>
        <taxon>Eukaryota</taxon>
        <taxon>Fungi</taxon>
        <taxon>Dikarya</taxon>
        <taxon>Basidiomycota</taxon>
        <taxon>Agaricomycotina</taxon>
        <taxon>Agaricomycetes</taxon>
        <taxon>Agaricomycetidae</taxon>
        <taxon>Agaricales</taxon>
        <taxon>Marasmiineae</taxon>
        <taxon>Mycenaceae</taxon>
        <taxon>Mycena</taxon>
    </lineage>
</organism>
<proteinExistence type="predicted"/>
<dbReference type="AlphaFoldDB" id="A0AAD7I473"/>
<protein>
    <submittedName>
        <fullName evidence="2">Uncharacterized protein</fullName>
    </submittedName>
</protein>
<reference evidence="2" key="1">
    <citation type="submission" date="2023-03" db="EMBL/GenBank/DDBJ databases">
        <title>Massive genome expansion in bonnet fungi (Mycena s.s.) driven by repeated elements and novel gene families across ecological guilds.</title>
        <authorList>
            <consortium name="Lawrence Berkeley National Laboratory"/>
            <person name="Harder C.B."/>
            <person name="Miyauchi S."/>
            <person name="Viragh M."/>
            <person name="Kuo A."/>
            <person name="Thoen E."/>
            <person name="Andreopoulos B."/>
            <person name="Lu D."/>
            <person name="Skrede I."/>
            <person name="Drula E."/>
            <person name="Henrissat B."/>
            <person name="Morin E."/>
            <person name="Kohler A."/>
            <person name="Barry K."/>
            <person name="LaButti K."/>
            <person name="Morin E."/>
            <person name="Salamov A."/>
            <person name="Lipzen A."/>
            <person name="Mereny Z."/>
            <person name="Hegedus B."/>
            <person name="Baldrian P."/>
            <person name="Stursova M."/>
            <person name="Weitz H."/>
            <person name="Taylor A."/>
            <person name="Grigoriev I.V."/>
            <person name="Nagy L.G."/>
            <person name="Martin F."/>
            <person name="Kauserud H."/>
        </authorList>
    </citation>
    <scope>NUCLEOTIDE SEQUENCE</scope>
    <source>
        <strain evidence="2">CBHHK182m</strain>
    </source>
</reference>
<dbReference type="EMBL" id="JARKIB010000131">
    <property type="protein sequence ID" value="KAJ7734629.1"/>
    <property type="molecule type" value="Genomic_DNA"/>
</dbReference>
<gene>
    <name evidence="2" type="ORF">B0H16DRAFT_1467480</name>
</gene>
<name>A0AAD7I473_9AGAR</name>